<dbReference type="Proteomes" id="UP000466442">
    <property type="component" value="Linkage Group LG16"/>
</dbReference>
<feature type="compositionally biased region" description="Low complexity" evidence="1">
    <location>
        <begin position="158"/>
        <end position="168"/>
    </location>
</feature>
<feature type="compositionally biased region" description="Polar residues" evidence="1">
    <location>
        <begin position="176"/>
        <end position="198"/>
    </location>
</feature>
<feature type="compositionally biased region" description="Low complexity" evidence="1">
    <location>
        <begin position="133"/>
        <end position="147"/>
    </location>
</feature>
<sequence>MTAEAEVERLQSSSEGRINTALPAGNPLEKLEEVASLLRYATCSEMMAVRVASGRAAMEGLLELARWIPTYQRVAMERDALIERQARWVEERELLRQDREAAWDMLDEITARGPPESPAAQTVDPVPSEQRAVEPTAARTTEAATPVMEVSPSRPEFSPMTPSRQRSSPPSPSSPAQTGSKRATRTLSVTPPNRSRSNTPDRIESPEWFPAARPEPQLLLRDIGAATARPSLLIRLTRKSKKRTLACLLKPY</sequence>
<reference evidence="2" key="1">
    <citation type="journal article" date="2021" name="Mol. Ecol. Resour.">
        <title>Apolygus lucorum genome provides insights into omnivorousness and mesophyll feeding.</title>
        <authorList>
            <person name="Liu Y."/>
            <person name="Liu H."/>
            <person name="Wang H."/>
            <person name="Huang T."/>
            <person name="Liu B."/>
            <person name="Yang B."/>
            <person name="Yin L."/>
            <person name="Li B."/>
            <person name="Zhang Y."/>
            <person name="Zhang S."/>
            <person name="Jiang F."/>
            <person name="Zhang X."/>
            <person name="Ren Y."/>
            <person name="Wang B."/>
            <person name="Wang S."/>
            <person name="Lu Y."/>
            <person name="Wu K."/>
            <person name="Fan W."/>
            <person name="Wang G."/>
        </authorList>
    </citation>
    <scope>NUCLEOTIDE SEQUENCE</scope>
    <source>
        <strain evidence="2">12Hb</strain>
    </source>
</reference>
<evidence type="ECO:0000313" key="2">
    <source>
        <dbReference type="EMBL" id="KAF6198448.1"/>
    </source>
</evidence>
<organism evidence="2 3">
    <name type="scientific">Apolygus lucorum</name>
    <name type="common">Small green plant bug</name>
    <name type="synonym">Lygocoris lucorum</name>
    <dbReference type="NCBI Taxonomy" id="248454"/>
    <lineage>
        <taxon>Eukaryota</taxon>
        <taxon>Metazoa</taxon>
        <taxon>Ecdysozoa</taxon>
        <taxon>Arthropoda</taxon>
        <taxon>Hexapoda</taxon>
        <taxon>Insecta</taxon>
        <taxon>Pterygota</taxon>
        <taxon>Neoptera</taxon>
        <taxon>Paraneoptera</taxon>
        <taxon>Hemiptera</taxon>
        <taxon>Heteroptera</taxon>
        <taxon>Panheteroptera</taxon>
        <taxon>Cimicomorpha</taxon>
        <taxon>Miridae</taxon>
        <taxon>Mirini</taxon>
        <taxon>Apolygus</taxon>
    </lineage>
</organism>
<accession>A0A8S9WQP0</accession>
<name>A0A8S9WQP0_APOLU</name>
<gene>
    <name evidence="2" type="ORF">GE061_008196</name>
</gene>
<dbReference type="AlphaFoldDB" id="A0A8S9WQP0"/>
<dbReference type="EMBL" id="WIXP02000016">
    <property type="protein sequence ID" value="KAF6198448.1"/>
    <property type="molecule type" value="Genomic_DNA"/>
</dbReference>
<evidence type="ECO:0000313" key="3">
    <source>
        <dbReference type="Proteomes" id="UP000466442"/>
    </source>
</evidence>
<comment type="caution">
    <text evidence="2">The sequence shown here is derived from an EMBL/GenBank/DDBJ whole genome shotgun (WGS) entry which is preliminary data.</text>
</comment>
<feature type="region of interest" description="Disordered" evidence="1">
    <location>
        <begin position="110"/>
        <end position="209"/>
    </location>
</feature>
<proteinExistence type="predicted"/>
<protein>
    <submittedName>
        <fullName evidence="2">Uncharacterized protein</fullName>
    </submittedName>
</protein>
<keyword evidence="3" id="KW-1185">Reference proteome</keyword>
<evidence type="ECO:0000256" key="1">
    <source>
        <dbReference type="SAM" id="MobiDB-lite"/>
    </source>
</evidence>